<keyword evidence="1" id="KW-0808">Transferase</keyword>
<dbReference type="InterPro" id="IPR036662">
    <property type="entry name" value="PTS_EIIA_man-typ_sf"/>
</dbReference>
<evidence type="ECO:0000313" key="3">
    <source>
        <dbReference type="EMBL" id="KRM04007.1"/>
    </source>
</evidence>
<proteinExistence type="predicted"/>
<dbReference type="PANTHER" id="PTHR33799:SF1">
    <property type="entry name" value="PTS SYSTEM MANNOSE-SPECIFIC EIIAB COMPONENT-RELATED"/>
    <property type="match status" value="1"/>
</dbReference>
<dbReference type="PATRIC" id="fig|1423750.3.peg.2452"/>
<comment type="caution">
    <text evidence="3">The sequence shown here is derived from an EMBL/GenBank/DDBJ whole genome shotgun (WGS) entry which is preliminary data.</text>
</comment>
<evidence type="ECO:0000256" key="1">
    <source>
        <dbReference type="ARBA" id="ARBA00022679"/>
    </source>
</evidence>
<dbReference type="PROSITE" id="PS51096">
    <property type="entry name" value="PTS_EIIA_TYPE_4"/>
    <property type="match status" value="1"/>
</dbReference>
<evidence type="ECO:0000313" key="4">
    <source>
        <dbReference type="Proteomes" id="UP000051451"/>
    </source>
</evidence>
<accession>A0A0R1VEZ1</accession>
<protein>
    <recommendedName>
        <fullName evidence="2">PTS EIIA type-4 domain-containing protein</fullName>
    </recommendedName>
</protein>
<dbReference type="InterPro" id="IPR004701">
    <property type="entry name" value="PTS_EIIA_man-typ"/>
</dbReference>
<dbReference type="GO" id="GO:0016740">
    <property type="term" value="F:transferase activity"/>
    <property type="evidence" value="ECO:0007669"/>
    <property type="project" value="UniProtKB-KW"/>
</dbReference>
<dbReference type="SUPFAM" id="SSF53062">
    <property type="entry name" value="PTS system fructose IIA component-like"/>
    <property type="match status" value="1"/>
</dbReference>
<reference evidence="3 4" key="1">
    <citation type="journal article" date="2015" name="Genome Announc.">
        <title>Expanding the biotechnology potential of lactobacilli through comparative genomics of 213 strains and associated genera.</title>
        <authorList>
            <person name="Sun Z."/>
            <person name="Harris H.M."/>
            <person name="McCann A."/>
            <person name="Guo C."/>
            <person name="Argimon S."/>
            <person name="Zhang W."/>
            <person name="Yang X."/>
            <person name="Jeffery I.B."/>
            <person name="Cooney J.C."/>
            <person name="Kagawa T.F."/>
            <person name="Liu W."/>
            <person name="Song Y."/>
            <person name="Salvetti E."/>
            <person name="Wrobel A."/>
            <person name="Rasinkangas P."/>
            <person name="Parkhill J."/>
            <person name="Rea M.C."/>
            <person name="O'Sullivan O."/>
            <person name="Ritari J."/>
            <person name="Douillard F.P."/>
            <person name="Paul Ross R."/>
            <person name="Yang R."/>
            <person name="Briner A.E."/>
            <person name="Felis G.E."/>
            <person name="de Vos W.M."/>
            <person name="Barrangou R."/>
            <person name="Klaenhammer T.R."/>
            <person name="Caufield P.W."/>
            <person name="Cui Y."/>
            <person name="Zhang H."/>
            <person name="O'Toole P.W."/>
        </authorList>
    </citation>
    <scope>NUCLEOTIDE SEQUENCE [LARGE SCALE GENOMIC DNA]</scope>
    <source>
        <strain evidence="3 4">DSM 18630</strain>
    </source>
</reference>
<dbReference type="STRING" id="1423750.FC89_GL002410"/>
<keyword evidence="4" id="KW-1185">Reference proteome</keyword>
<dbReference type="GO" id="GO:0016020">
    <property type="term" value="C:membrane"/>
    <property type="evidence" value="ECO:0007669"/>
    <property type="project" value="InterPro"/>
</dbReference>
<gene>
    <name evidence="3" type="ORF">FC89_GL002410</name>
</gene>
<dbReference type="Pfam" id="PF03610">
    <property type="entry name" value="EIIA-man"/>
    <property type="match status" value="1"/>
</dbReference>
<dbReference type="EMBL" id="AZGB01000030">
    <property type="protein sequence ID" value="KRM04007.1"/>
    <property type="molecule type" value="Genomic_DNA"/>
</dbReference>
<dbReference type="Gene3D" id="3.40.50.510">
    <property type="entry name" value="Phosphotransferase system, mannose-type IIA component"/>
    <property type="match status" value="1"/>
</dbReference>
<organism evidence="3 4">
    <name type="scientific">Liquorilactobacillus ghanensis DSM 18630</name>
    <dbReference type="NCBI Taxonomy" id="1423750"/>
    <lineage>
        <taxon>Bacteria</taxon>
        <taxon>Bacillati</taxon>
        <taxon>Bacillota</taxon>
        <taxon>Bacilli</taxon>
        <taxon>Lactobacillales</taxon>
        <taxon>Lactobacillaceae</taxon>
        <taxon>Liquorilactobacillus</taxon>
    </lineage>
</organism>
<feature type="domain" description="PTS EIIA type-4" evidence="2">
    <location>
        <begin position="5"/>
        <end position="128"/>
    </location>
</feature>
<sequence>MGKMKRKYLIVTHKTLAAGFEDTLNFFTNNRENIIAISSYENGENSFPKDKVESVIKNIPNNSQLFIFTDLLGGSVNQKCSQYVYNENVIVITGINLALVLSLVLEPEGNIPLMKIQKIINDAKKQMVLMNTYLNNNTESDE</sequence>
<evidence type="ECO:0000259" key="2">
    <source>
        <dbReference type="PROSITE" id="PS51096"/>
    </source>
</evidence>
<dbReference type="AlphaFoldDB" id="A0A0R1VEZ1"/>
<dbReference type="InterPro" id="IPR051471">
    <property type="entry name" value="Bacterial_PTS_sugar_comp"/>
</dbReference>
<dbReference type="GO" id="GO:0009401">
    <property type="term" value="P:phosphoenolpyruvate-dependent sugar phosphotransferase system"/>
    <property type="evidence" value="ECO:0007669"/>
    <property type="project" value="InterPro"/>
</dbReference>
<dbReference type="Proteomes" id="UP000051451">
    <property type="component" value="Unassembled WGS sequence"/>
</dbReference>
<dbReference type="PANTHER" id="PTHR33799">
    <property type="entry name" value="PTS PERMEASE-RELATED-RELATED"/>
    <property type="match status" value="1"/>
</dbReference>
<name>A0A0R1VEZ1_9LACO</name>